<comment type="caution">
    <text evidence="1">The sequence shown here is derived from an EMBL/GenBank/DDBJ whole genome shotgun (WGS) entry which is preliminary data.</text>
</comment>
<keyword evidence="2" id="KW-1185">Reference proteome</keyword>
<organism evidence="1 2">
    <name type="scientific">Floridaenema evergladense BLCC-F167</name>
    <dbReference type="NCBI Taxonomy" id="3153639"/>
    <lineage>
        <taxon>Bacteria</taxon>
        <taxon>Bacillati</taxon>
        <taxon>Cyanobacteriota</taxon>
        <taxon>Cyanophyceae</taxon>
        <taxon>Oscillatoriophycideae</taxon>
        <taxon>Aerosakkonematales</taxon>
        <taxon>Aerosakkonemataceae</taxon>
        <taxon>Floridanema</taxon>
        <taxon>Floridanema evergladense</taxon>
    </lineage>
</organism>
<name>A0ABV4WSD1_9CYAN</name>
<gene>
    <name evidence="1" type="ORF">ACE1CA_26230</name>
</gene>
<proteinExistence type="predicted"/>
<protein>
    <submittedName>
        <fullName evidence="1">Uncharacterized protein</fullName>
    </submittedName>
</protein>
<dbReference type="EMBL" id="JBHFNT010000231">
    <property type="protein sequence ID" value="MFB2838014.1"/>
    <property type="molecule type" value="Genomic_DNA"/>
</dbReference>
<evidence type="ECO:0000313" key="2">
    <source>
        <dbReference type="Proteomes" id="UP001576780"/>
    </source>
</evidence>
<evidence type="ECO:0000313" key="1">
    <source>
        <dbReference type="EMBL" id="MFB2838014.1"/>
    </source>
</evidence>
<sequence>MPIQEILPVMDLLKSKLTTDFDPSQTIGQLLKQSPLVGKLDFSFVDLGKYGLDSIPGIDSTPIGAFKDWQAVGVDGIPGLKNVPFSEFPNPVSAIGTAVGTVDIAFGNAEQQRKSTISGSDIEGFKVRCNTECAHIELAGDPTVLGKQWISGKSQEVRGGHGILAEVNGGKEPTGRHPFGEGFKVVIWDVSEPEGTATLALFFRICINFLGCTPYFIGPVPLMTVKEMEPIFLGLIEPGVGGISTPTGADNGGTESTFNNAPFTNNNSLSYLFPTTKKGDCSVARSGVVLDALSASLSEIEGNYNSVGAYTCDSTGNCGRGLGGKQFMSYRSDVRSIISSKPGGNKFLSLLDSGSPINGEEMLLYFSEADQEALFKTDARALIDRAAQQIDPITGQPFSGNRLVERVAQMHFGGSGIPIDTSASDIYKRLTVKSYGEKAADNYQQALQSMGCS</sequence>
<accession>A0ABV4WSD1</accession>
<dbReference type="Proteomes" id="UP001576780">
    <property type="component" value="Unassembled WGS sequence"/>
</dbReference>
<dbReference type="RefSeq" id="WP_413280351.1">
    <property type="nucleotide sequence ID" value="NZ_JBHFNT010000231.1"/>
</dbReference>
<reference evidence="1 2" key="1">
    <citation type="submission" date="2024-09" db="EMBL/GenBank/DDBJ databases">
        <title>Floridaenema gen nov. (Aerosakkonemataceae, Aerosakkonematales ord. nov., Cyanobacteria) from benthic tropical and subtropical fresh waters, with the description of four new species.</title>
        <authorList>
            <person name="Moretto J.A."/>
            <person name="Berthold D.E."/>
            <person name="Lefler F.W."/>
            <person name="Huang I.-S."/>
            <person name="Laughinghouse H. IV."/>
        </authorList>
    </citation>
    <scope>NUCLEOTIDE SEQUENCE [LARGE SCALE GENOMIC DNA]</scope>
    <source>
        <strain evidence="1 2">BLCC-F167</strain>
    </source>
</reference>